<keyword evidence="2 4" id="KW-0436">Ligase</keyword>
<dbReference type="Proteomes" id="UP000254889">
    <property type="component" value="Chromosome"/>
</dbReference>
<evidence type="ECO:0000259" key="3">
    <source>
        <dbReference type="Pfam" id="PF00501"/>
    </source>
</evidence>
<evidence type="ECO:0000256" key="2">
    <source>
        <dbReference type="ARBA" id="ARBA00022598"/>
    </source>
</evidence>
<dbReference type="GO" id="GO:0006631">
    <property type="term" value="P:fatty acid metabolic process"/>
    <property type="evidence" value="ECO:0007669"/>
    <property type="project" value="TreeGrafter"/>
</dbReference>
<dbReference type="AlphaFoldDB" id="A0A345ZSX1"/>
<organism evidence="4 5">
    <name type="scientific">Pseudolabrys taiwanensis</name>
    <dbReference type="NCBI Taxonomy" id="331696"/>
    <lineage>
        <taxon>Bacteria</taxon>
        <taxon>Pseudomonadati</taxon>
        <taxon>Pseudomonadota</taxon>
        <taxon>Alphaproteobacteria</taxon>
        <taxon>Hyphomicrobiales</taxon>
        <taxon>Xanthobacteraceae</taxon>
        <taxon>Pseudolabrys</taxon>
    </lineage>
</organism>
<dbReference type="InterPro" id="IPR042099">
    <property type="entry name" value="ANL_N_sf"/>
</dbReference>
<proteinExistence type="inferred from homology"/>
<dbReference type="SUPFAM" id="SSF56801">
    <property type="entry name" value="Acetyl-CoA synthetase-like"/>
    <property type="match status" value="1"/>
</dbReference>
<evidence type="ECO:0000313" key="4">
    <source>
        <dbReference type="EMBL" id="AXK80018.1"/>
    </source>
</evidence>
<keyword evidence="5" id="KW-1185">Reference proteome</keyword>
<dbReference type="GO" id="GO:0031956">
    <property type="term" value="F:medium-chain fatty acid-CoA ligase activity"/>
    <property type="evidence" value="ECO:0007669"/>
    <property type="project" value="TreeGrafter"/>
</dbReference>
<dbReference type="KEGG" id="ptaw:DW352_05490"/>
<dbReference type="Gene3D" id="3.40.50.12780">
    <property type="entry name" value="N-terminal domain of ligase-like"/>
    <property type="match status" value="1"/>
</dbReference>
<gene>
    <name evidence="4" type="ORF">DW352_05490</name>
</gene>
<dbReference type="InterPro" id="IPR000873">
    <property type="entry name" value="AMP-dep_synth/lig_dom"/>
</dbReference>
<feature type="domain" description="AMP-dependent synthetase/ligase" evidence="3">
    <location>
        <begin position="20"/>
        <end position="265"/>
    </location>
</feature>
<dbReference type="EMBL" id="CP031417">
    <property type="protein sequence ID" value="AXK80018.1"/>
    <property type="molecule type" value="Genomic_DNA"/>
</dbReference>
<evidence type="ECO:0000313" key="5">
    <source>
        <dbReference type="Proteomes" id="UP000254889"/>
    </source>
</evidence>
<name>A0A345ZSX1_9HYPH</name>
<dbReference type="PANTHER" id="PTHR43201:SF5">
    <property type="entry name" value="MEDIUM-CHAIN ACYL-COA LIGASE ACSF2, MITOCHONDRIAL"/>
    <property type="match status" value="1"/>
</dbReference>
<comment type="similarity">
    <text evidence="1">Belongs to the ATP-dependent AMP-binding enzyme family.</text>
</comment>
<reference evidence="4 5" key="1">
    <citation type="submission" date="2018-07" db="EMBL/GenBank/DDBJ databases">
        <authorList>
            <person name="Quirk P.G."/>
            <person name="Krulwich T.A."/>
        </authorList>
    </citation>
    <scope>NUCLEOTIDE SEQUENCE [LARGE SCALE GENOMIC DNA]</scope>
    <source>
        <strain evidence="4 5">CC-BB4</strain>
    </source>
</reference>
<dbReference type="RefSeq" id="WP_115689264.1">
    <property type="nucleotide sequence ID" value="NZ_CP031417.1"/>
</dbReference>
<evidence type="ECO:0000256" key="1">
    <source>
        <dbReference type="ARBA" id="ARBA00006432"/>
    </source>
</evidence>
<dbReference type="PANTHER" id="PTHR43201">
    <property type="entry name" value="ACYL-COA SYNTHETASE"/>
    <property type="match status" value="1"/>
</dbReference>
<dbReference type="OrthoDB" id="7842397at2"/>
<dbReference type="Pfam" id="PF00501">
    <property type="entry name" value="AMP-binding"/>
    <property type="match status" value="1"/>
</dbReference>
<sequence length="503" mass="52270">MILGDGASVDTDLDTLDGLFRRAGVRRPDVLALCDAPNRADRAPRRLTFAEADRAISGVAARLRGLGLMNDSIVAIQLGNTVESIIALLGVLRAGMIAVPLPVLWRQQEMVNALLPLGPKAVITTGRIGAYAHVEIAMHVAAELFPVRHVCSFGSDLPDGVVPLDDVFESAPGELVDASRIEHPAAHVAVITFEVGSQGYAALARNHAELIAGGLAVFLESGLPSDVALLSTIPASTFGGLCATLMPWLLSGGTLHLHHGFDEEAFAAQCAAVDGGALVVPGPVLTPLAETGELEGFWHVLSLWRTPERMATATPWEGAAAVTDIACFGDIAVCAGRRGDDGMPAAIPLGVVHAPRGAGRGPTVLETMRTKAGTLAVRGTMVPKAAFPPGIEGSGSAFFAPEEDGFVRTGFICRPTEDGESVVITGTADGLASVGGYSFRAAEIEARVVKVDAQATLTTVPDALLGQRLAGHGRDRTSAFLQALGFNPLVSGAFRRRKTADAA</sequence>
<protein>
    <submittedName>
        <fullName evidence="4">Long-chain fatty acid--CoA ligase</fullName>
    </submittedName>
</protein>
<accession>A0A345ZSX1</accession>